<dbReference type="InterPro" id="IPR036388">
    <property type="entry name" value="WH-like_DNA-bd_sf"/>
</dbReference>
<dbReference type="Gene3D" id="1.10.10.10">
    <property type="entry name" value="Winged helix-like DNA-binding domain superfamily/Winged helix DNA-binding domain"/>
    <property type="match status" value="1"/>
</dbReference>
<dbReference type="AlphaFoldDB" id="A0A831TFW6"/>
<dbReference type="EMBL" id="DSIY01000174">
    <property type="protein sequence ID" value="HEG91221.1"/>
    <property type="molecule type" value="Genomic_DNA"/>
</dbReference>
<dbReference type="InterPro" id="IPR016032">
    <property type="entry name" value="Sig_transdc_resp-reg_C-effctor"/>
</dbReference>
<dbReference type="GO" id="GO:0003677">
    <property type="term" value="F:DNA binding"/>
    <property type="evidence" value="ECO:0007669"/>
    <property type="project" value="InterPro"/>
</dbReference>
<comment type="caution">
    <text evidence="2">The sequence shown here is derived from an EMBL/GenBank/DDBJ whole genome shotgun (WGS) entry which is preliminary data.</text>
</comment>
<evidence type="ECO:0008006" key="3">
    <source>
        <dbReference type="Google" id="ProtNLM"/>
    </source>
</evidence>
<dbReference type="PANTHER" id="PTHR35807">
    <property type="entry name" value="TRANSCRIPTIONAL REGULATOR REDD-RELATED"/>
    <property type="match status" value="1"/>
</dbReference>
<feature type="compositionally biased region" description="Low complexity" evidence="1">
    <location>
        <begin position="17"/>
        <end position="27"/>
    </location>
</feature>
<proteinExistence type="predicted"/>
<protein>
    <recommendedName>
        <fullName evidence="3">OmpR/PhoB-type domain-containing protein</fullName>
    </recommendedName>
</protein>
<feature type="region of interest" description="Disordered" evidence="1">
    <location>
        <begin position="1"/>
        <end position="42"/>
    </location>
</feature>
<accession>A0A831TFW6</accession>
<dbReference type="GO" id="GO:0006355">
    <property type="term" value="P:regulation of DNA-templated transcription"/>
    <property type="evidence" value="ECO:0007669"/>
    <property type="project" value="InterPro"/>
</dbReference>
<organism evidence="2">
    <name type="scientific">Thermorudis peleae</name>
    <dbReference type="NCBI Taxonomy" id="1382356"/>
    <lineage>
        <taxon>Bacteria</taxon>
        <taxon>Pseudomonadati</taxon>
        <taxon>Thermomicrobiota</taxon>
        <taxon>Thermomicrobia</taxon>
        <taxon>Thermomicrobia incertae sedis</taxon>
        <taxon>Thermorudis</taxon>
    </lineage>
</organism>
<reference evidence="2" key="1">
    <citation type="journal article" date="2020" name="mSystems">
        <title>Genome- and Community-Level Interaction Insights into Carbon Utilization and Element Cycling Functions of Hydrothermarchaeota in Hydrothermal Sediment.</title>
        <authorList>
            <person name="Zhou Z."/>
            <person name="Liu Y."/>
            <person name="Xu W."/>
            <person name="Pan J."/>
            <person name="Luo Z.H."/>
            <person name="Li M."/>
        </authorList>
    </citation>
    <scope>NUCLEOTIDE SEQUENCE [LARGE SCALE GENOMIC DNA]</scope>
    <source>
        <strain evidence="2">SpSt-210</strain>
    </source>
</reference>
<name>A0A831TFW6_9BACT</name>
<dbReference type="InterPro" id="IPR051677">
    <property type="entry name" value="AfsR-DnrI-RedD_regulator"/>
</dbReference>
<sequence>MIERSAGGAAADRDIRSSSGSGRGLADPSGVPGDPTHRPASGPATLRIRLLGRFSITLGSVTLSGASWRGRAAAAVLKLLALSPTRALYRDEVIDLLWPDEDPENASARLRSALHAARRALGVLPVPSQALVQTRGERLLLRWEGSEVPLEPLAPSRVLPARRPPDALLAPVPGLDRFPFRFGRDAAGRVVEVFHGPSWFRRPDHREPSPPAPDPSWGAFVGDYRSPNPWAPAFSVVLRDGRLAMVAPWLERDEELAPLGGGRFRVGAPWSPDRIRFEDVVGGEARRAVFDGAPWFRAG</sequence>
<evidence type="ECO:0000256" key="1">
    <source>
        <dbReference type="SAM" id="MobiDB-lite"/>
    </source>
</evidence>
<dbReference type="SUPFAM" id="SSF46894">
    <property type="entry name" value="C-terminal effector domain of the bipartite response regulators"/>
    <property type="match status" value="1"/>
</dbReference>
<evidence type="ECO:0000313" key="2">
    <source>
        <dbReference type="EMBL" id="HEG91221.1"/>
    </source>
</evidence>
<gene>
    <name evidence="2" type="ORF">ENP34_07230</name>
</gene>